<evidence type="ECO:0008006" key="4">
    <source>
        <dbReference type="Google" id="ProtNLM"/>
    </source>
</evidence>
<organism evidence="2 3">
    <name type="scientific">Nesterenkonia aethiopica</name>
    <dbReference type="NCBI Taxonomy" id="269144"/>
    <lineage>
        <taxon>Bacteria</taxon>
        <taxon>Bacillati</taxon>
        <taxon>Actinomycetota</taxon>
        <taxon>Actinomycetes</taxon>
        <taxon>Micrococcales</taxon>
        <taxon>Micrococcaceae</taxon>
        <taxon>Nesterenkonia</taxon>
    </lineage>
</organism>
<protein>
    <recommendedName>
        <fullName evidence="4">Maleate isomerase</fullName>
    </recommendedName>
</protein>
<dbReference type="PANTHER" id="PTHR40267:SF1">
    <property type="entry name" value="BLR3294 PROTEIN"/>
    <property type="match status" value="1"/>
</dbReference>
<accession>A0ABP6M4Q3</accession>
<name>A0ABP6M4Q3_9MICC</name>
<dbReference type="RefSeq" id="WP_344680600.1">
    <property type="nucleotide sequence ID" value="NZ_BAAAVT010000016.1"/>
</dbReference>
<feature type="region of interest" description="Disordered" evidence="1">
    <location>
        <begin position="1"/>
        <end position="68"/>
    </location>
</feature>
<proteinExistence type="predicted"/>
<dbReference type="InterPro" id="IPR053714">
    <property type="entry name" value="Iso_Racemase_Enz_sf"/>
</dbReference>
<evidence type="ECO:0000313" key="3">
    <source>
        <dbReference type="Proteomes" id="UP001500236"/>
    </source>
</evidence>
<gene>
    <name evidence="2" type="ORF">GCM10010529_23960</name>
</gene>
<comment type="caution">
    <text evidence="2">The sequence shown here is derived from an EMBL/GenBank/DDBJ whole genome shotgun (WGS) entry which is preliminary data.</text>
</comment>
<evidence type="ECO:0000313" key="2">
    <source>
        <dbReference type="EMBL" id="GAA3070914.1"/>
    </source>
</evidence>
<dbReference type="EMBL" id="BAAAVT010000016">
    <property type="protein sequence ID" value="GAA3070914.1"/>
    <property type="molecule type" value="Genomic_DNA"/>
</dbReference>
<dbReference type="InterPro" id="IPR026286">
    <property type="entry name" value="MaiA/AMDase"/>
</dbReference>
<sequence>MALTPFSGRGRTTLTDHPEPPLESAAVPTDLSPDLPLDRSPGRTPGLIPDLVHQGHPQPDDAGPGRQVPAIGVVVPYDMALDRELRGFTRDEHGAEQLDLLFTRTRHEPLAVTVTQARAISRPKAIAECVRAVSAVVPSGYVYACTSGSFVRGISGERALLRAMASAGGAPSFTTSGALLAAVHALGAGTIAAATPYDDAITAQFAAFFAEAGIHLMSSSNLGLNGRIWEVPAERTYELVRQADSDQADAVVVSCTNLPTAAVLDQLEQDLGKPVISANQATVWAVLQHFGLPYRGPGRALASLEPVHPTLMKEAP</sequence>
<keyword evidence="3" id="KW-1185">Reference proteome</keyword>
<dbReference type="Pfam" id="PF17645">
    <property type="entry name" value="Amdase"/>
    <property type="match status" value="1"/>
</dbReference>
<dbReference type="PANTHER" id="PTHR40267">
    <property type="entry name" value="BLR3294 PROTEIN"/>
    <property type="match status" value="1"/>
</dbReference>
<reference evidence="3" key="1">
    <citation type="journal article" date="2019" name="Int. J. Syst. Evol. Microbiol.">
        <title>The Global Catalogue of Microorganisms (GCM) 10K type strain sequencing project: providing services to taxonomists for standard genome sequencing and annotation.</title>
        <authorList>
            <consortium name="The Broad Institute Genomics Platform"/>
            <consortium name="The Broad Institute Genome Sequencing Center for Infectious Disease"/>
            <person name="Wu L."/>
            <person name="Ma J."/>
        </authorList>
    </citation>
    <scope>NUCLEOTIDE SEQUENCE [LARGE SCALE GENOMIC DNA]</scope>
    <source>
        <strain evidence="3">JCM 14309</strain>
    </source>
</reference>
<dbReference type="Gene3D" id="3.40.50.12500">
    <property type="match status" value="1"/>
</dbReference>
<dbReference type="Proteomes" id="UP001500236">
    <property type="component" value="Unassembled WGS sequence"/>
</dbReference>
<evidence type="ECO:0000256" key="1">
    <source>
        <dbReference type="SAM" id="MobiDB-lite"/>
    </source>
</evidence>